<dbReference type="Proteomes" id="UP000441455">
    <property type="component" value="Unassembled WGS sequence"/>
</dbReference>
<reference evidence="2 3" key="1">
    <citation type="submission" date="2019-08" db="EMBL/GenBank/DDBJ databases">
        <title>In-depth cultivation of the pig gut microbiome towards novel bacterial diversity and tailored functional studies.</title>
        <authorList>
            <person name="Wylensek D."/>
            <person name="Hitch T.C.A."/>
            <person name="Clavel T."/>
        </authorList>
    </citation>
    <scope>NUCLEOTIDE SEQUENCE [LARGE SCALE GENOMIC DNA]</scope>
    <source>
        <strain evidence="2 3">WCA-389-WT-5B</strain>
    </source>
</reference>
<name>A0A6N7VHY5_ACIFE</name>
<comment type="similarity">
    <text evidence="1">Belongs to the SecB family.</text>
</comment>
<dbReference type="GO" id="GO:0051262">
    <property type="term" value="P:protein tetramerization"/>
    <property type="evidence" value="ECO:0007669"/>
    <property type="project" value="InterPro"/>
</dbReference>
<dbReference type="Gene3D" id="3.10.420.10">
    <property type="entry name" value="SecB-like"/>
    <property type="match status" value="1"/>
</dbReference>
<evidence type="ECO:0008006" key="4">
    <source>
        <dbReference type="Google" id="ProtNLM"/>
    </source>
</evidence>
<dbReference type="Pfam" id="PF02556">
    <property type="entry name" value="SecB"/>
    <property type="match status" value="1"/>
</dbReference>
<dbReference type="OrthoDB" id="1699164at2"/>
<evidence type="ECO:0000313" key="3">
    <source>
        <dbReference type="Proteomes" id="UP000441455"/>
    </source>
</evidence>
<gene>
    <name evidence="2" type="ORF">FX155_01175</name>
</gene>
<sequence length="127" mass="14308">MDFQEKQLSSLQMQHLHVKDIKFSATGKEPVRPTKMNVAFHVDKNVQSDSKMAVELSCDIDIPEIAQMQVKLAADFETDGNVPVESMLKNAIAIMFPFLRSQVTLVTSQPNFRPIILPIININNLVK</sequence>
<dbReference type="RefSeq" id="WP_074707775.1">
    <property type="nucleotide sequence ID" value="NZ_FNOP01000016.1"/>
</dbReference>
<dbReference type="AlphaFoldDB" id="A0A6N7VHY5"/>
<evidence type="ECO:0000313" key="2">
    <source>
        <dbReference type="EMBL" id="MSS81234.1"/>
    </source>
</evidence>
<proteinExistence type="inferred from homology"/>
<dbReference type="EMBL" id="VULN01000001">
    <property type="protein sequence ID" value="MSS81234.1"/>
    <property type="molecule type" value="Genomic_DNA"/>
</dbReference>
<dbReference type="InterPro" id="IPR035958">
    <property type="entry name" value="SecB-like_sf"/>
</dbReference>
<dbReference type="GO" id="GO:0015031">
    <property type="term" value="P:protein transport"/>
    <property type="evidence" value="ECO:0007669"/>
    <property type="project" value="InterPro"/>
</dbReference>
<accession>A0A6N7VHY5</accession>
<dbReference type="InterPro" id="IPR003708">
    <property type="entry name" value="SecB"/>
</dbReference>
<comment type="caution">
    <text evidence="2">The sequence shown here is derived from an EMBL/GenBank/DDBJ whole genome shotgun (WGS) entry which is preliminary data.</text>
</comment>
<organism evidence="2 3">
    <name type="scientific">Acidaminococcus fermentans</name>
    <dbReference type="NCBI Taxonomy" id="905"/>
    <lineage>
        <taxon>Bacteria</taxon>
        <taxon>Bacillati</taxon>
        <taxon>Bacillota</taxon>
        <taxon>Negativicutes</taxon>
        <taxon>Acidaminococcales</taxon>
        <taxon>Acidaminococcaceae</taxon>
        <taxon>Acidaminococcus</taxon>
    </lineage>
</organism>
<dbReference type="SUPFAM" id="SSF54611">
    <property type="entry name" value="SecB-like"/>
    <property type="match status" value="1"/>
</dbReference>
<protein>
    <recommendedName>
        <fullName evidence="4">Preprotein translocase subunit SecB</fullName>
    </recommendedName>
</protein>
<dbReference type="GO" id="GO:0051082">
    <property type="term" value="F:unfolded protein binding"/>
    <property type="evidence" value="ECO:0007669"/>
    <property type="project" value="InterPro"/>
</dbReference>
<evidence type="ECO:0000256" key="1">
    <source>
        <dbReference type="ARBA" id="ARBA00009990"/>
    </source>
</evidence>